<dbReference type="EMBL" id="BAAAUF010000052">
    <property type="protein sequence ID" value="GAA3063501.1"/>
    <property type="molecule type" value="Genomic_DNA"/>
</dbReference>
<reference evidence="3" key="1">
    <citation type="journal article" date="2019" name="Int. J. Syst. Evol. Microbiol.">
        <title>The Global Catalogue of Microorganisms (GCM) 10K type strain sequencing project: providing services to taxonomists for standard genome sequencing and annotation.</title>
        <authorList>
            <consortium name="The Broad Institute Genomics Platform"/>
            <consortium name="The Broad Institute Genome Sequencing Center for Infectious Disease"/>
            <person name="Wu L."/>
            <person name="Ma J."/>
        </authorList>
    </citation>
    <scope>NUCLEOTIDE SEQUENCE [LARGE SCALE GENOMIC DNA]</scope>
    <source>
        <strain evidence="3">JCM 9091</strain>
    </source>
</reference>
<organism evidence="2 3">
    <name type="scientific">Streptomyces glomeratus</name>
    <dbReference type="NCBI Taxonomy" id="284452"/>
    <lineage>
        <taxon>Bacteria</taxon>
        <taxon>Bacillati</taxon>
        <taxon>Actinomycetota</taxon>
        <taxon>Actinomycetes</taxon>
        <taxon>Kitasatosporales</taxon>
        <taxon>Streptomycetaceae</taxon>
        <taxon>Streptomyces</taxon>
    </lineage>
</organism>
<dbReference type="Pfam" id="PF17765">
    <property type="entry name" value="MLTR_LBD"/>
    <property type="match status" value="1"/>
</dbReference>
<evidence type="ECO:0000313" key="2">
    <source>
        <dbReference type="EMBL" id="GAA3063501.1"/>
    </source>
</evidence>
<gene>
    <name evidence="2" type="ORF">GCM10010448_53480</name>
</gene>
<dbReference type="PANTHER" id="PTHR35010">
    <property type="entry name" value="BLL4672 PROTEIN-RELATED"/>
    <property type="match status" value="1"/>
</dbReference>
<keyword evidence="3" id="KW-1185">Reference proteome</keyword>
<protein>
    <recommendedName>
        <fullName evidence="1">MmyB-like transcription regulator ligand binding domain-containing protein</fullName>
    </recommendedName>
</protein>
<feature type="domain" description="MmyB-like transcription regulator ligand binding" evidence="1">
    <location>
        <begin position="6"/>
        <end position="104"/>
    </location>
</feature>
<dbReference type="Gene3D" id="3.30.450.180">
    <property type="match status" value="1"/>
</dbReference>
<accession>A0ABP6LXN7</accession>
<comment type="caution">
    <text evidence="2">The sequence shown here is derived from an EMBL/GenBank/DDBJ whole genome shotgun (WGS) entry which is preliminary data.</text>
</comment>
<dbReference type="Proteomes" id="UP001501532">
    <property type="component" value="Unassembled WGS sequence"/>
</dbReference>
<evidence type="ECO:0000259" key="1">
    <source>
        <dbReference type="Pfam" id="PF17765"/>
    </source>
</evidence>
<name>A0ABP6LXN7_9ACTN</name>
<dbReference type="RefSeq" id="WP_372482250.1">
    <property type="nucleotide sequence ID" value="NZ_JAKEEB010000045.1"/>
</dbReference>
<proteinExistence type="predicted"/>
<sequence>MPRARWSYRWFTDPRARAGYPVQDHATESRALVADLRAAAVRRDDAQAKDLVRRLLRAIPEIRGPVTSACDGVMRSSRRRIQHPDVGLMELDCQMLVDEERTQILAQVLHPVRAGLPGVIGDAPAALARQLRQHAPQVPGMRTHYEELADGDASVHGTSQATLR</sequence>
<dbReference type="InterPro" id="IPR041413">
    <property type="entry name" value="MLTR_LBD"/>
</dbReference>
<evidence type="ECO:0000313" key="3">
    <source>
        <dbReference type="Proteomes" id="UP001501532"/>
    </source>
</evidence>
<dbReference type="PANTHER" id="PTHR35010:SF2">
    <property type="entry name" value="BLL4672 PROTEIN"/>
    <property type="match status" value="1"/>
</dbReference>